<protein>
    <submittedName>
        <fullName evidence="1 2">Uncharacterized protein</fullName>
    </submittedName>
</protein>
<organism evidence="1 3">
    <name type="scientific">Medicago truncatula</name>
    <name type="common">Barrel medic</name>
    <name type="synonym">Medicago tribuloides</name>
    <dbReference type="NCBI Taxonomy" id="3880"/>
    <lineage>
        <taxon>Eukaryota</taxon>
        <taxon>Viridiplantae</taxon>
        <taxon>Streptophyta</taxon>
        <taxon>Embryophyta</taxon>
        <taxon>Tracheophyta</taxon>
        <taxon>Spermatophyta</taxon>
        <taxon>Magnoliopsida</taxon>
        <taxon>eudicotyledons</taxon>
        <taxon>Gunneridae</taxon>
        <taxon>Pentapetalae</taxon>
        <taxon>rosids</taxon>
        <taxon>fabids</taxon>
        <taxon>Fabales</taxon>
        <taxon>Fabaceae</taxon>
        <taxon>Papilionoideae</taxon>
        <taxon>50 kb inversion clade</taxon>
        <taxon>NPAAA clade</taxon>
        <taxon>Hologalegina</taxon>
        <taxon>IRL clade</taxon>
        <taxon>Trifolieae</taxon>
        <taxon>Medicago</taxon>
    </lineage>
</organism>
<dbReference type="AlphaFoldDB" id="G7JLF0"/>
<dbReference type="EMBL" id="CM001220">
    <property type="protein sequence ID" value="AES91039.1"/>
    <property type="molecule type" value="Genomic_DNA"/>
</dbReference>
<dbReference type="Proteomes" id="UP000002051">
    <property type="component" value="Chromosome 4"/>
</dbReference>
<reference evidence="1 3" key="2">
    <citation type="journal article" date="2014" name="BMC Genomics">
        <title>An improved genome release (version Mt4.0) for the model legume Medicago truncatula.</title>
        <authorList>
            <person name="Tang H."/>
            <person name="Krishnakumar V."/>
            <person name="Bidwell S."/>
            <person name="Rosen B."/>
            <person name="Chan A."/>
            <person name="Zhou S."/>
            <person name="Gentzbittel L."/>
            <person name="Childs K.L."/>
            <person name="Yandell M."/>
            <person name="Gundlach H."/>
            <person name="Mayer K.F."/>
            <person name="Schwartz D.C."/>
            <person name="Town C.D."/>
        </authorList>
    </citation>
    <scope>GENOME REANNOTATION</scope>
    <source>
        <strain evidence="2 3">cv. Jemalong A17</strain>
    </source>
</reference>
<evidence type="ECO:0000313" key="1">
    <source>
        <dbReference type="EMBL" id="AES91039.1"/>
    </source>
</evidence>
<name>G7JLF0_MEDTR</name>
<reference evidence="2" key="3">
    <citation type="submission" date="2015-04" db="UniProtKB">
        <authorList>
            <consortium name="EnsemblPlants"/>
        </authorList>
    </citation>
    <scope>IDENTIFICATION</scope>
    <source>
        <strain evidence="2">cv. Jemalong A17</strain>
    </source>
</reference>
<accession>G7JLF0</accession>
<evidence type="ECO:0000313" key="3">
    <source>
        <dbReference type="Proteomes" id="UP000002051"/>
    </source>
</evidence>
<dbReference type="PaxDb" id="3880-AES91039"/>
<reference evidence="1 3" key="1">
    <citation type="journal article" date="2011" name="Nature">
        <title>The Medicago genome provides insight into the evolution of rhizobial symbioses.</title>
        <authorList>
            <person name="Young N.D."/>
            <person name="Debelle F."/>
            <person name="Oldroyd G.E."/>
            <person name="Geurts R."/>
            <person name="Cannon S.B."/>
            <person name="Udvardi M.K."/>
            <person name="Benedito V.A."/>
            <person name="Mayer K.F."/>
            <person name="Gouzy J."/>
            <person name="Schoof H."/>
            <person name="Van de Peer Y."/>
            <person name="Proost S."/>
            <person name="Cook D.R."/>
            <person name="Meyers B.C."/>
            <person name="Spannagl M."/>
            <person name="Cheung F."/>
            <person name="De Mita S."/>
            <person name="Krishnakumar V."/>
            <person name="Gundlach H."/>
            <person name="Zhou S."/>
            <person name="Mudge J."/>
            <person name="Bharti A.K."/>
            <person name="Murray J.D."/>
            <person name="Naoumkina M.A."/>
            <person name="Rosen B."/>
            <person name="Silverstein K.A."/>
            <person name="Tang H."/>
            <person name="Rombauts S."/>
            <person name="Zhao P.X."/>
            <person name="Zhou P."/>
            <person name="Barbe V."/>
            <person name="Bardou P."/>
            <person name="Bechner M."/>
            <person name="Bellec A."/>
            <person name="Berger A."/>
            <person name="Berges H."/>
            <person name="Bidwell S."/>
            <person name="Bisseling T."/>
            <person name="Choisne N."/>
            <person name="Couloux A."/>
            <person name="Denny R."/>
            <person name="Deshpande S."/>
            <person name="Dai X."/>
            <person name="Doyle J.J."/>
            <person name="Dudez A.M."/>
            <person name="Farmer A.D."/>
            <person name="Fouteau S."/>
            <person name="Franken C."/>
            <person name="Gibelin C."/>
            <person name="Gish J."/>
            <person name="Goldstein S."/>
            <person name="Gonzalez A.J."/>
            <person name="Green P.J."/>
            <person name="Hallab A."/>
            <person name="Hartog M."/>
            <person name="Hua A."/>
            <person name="Humphray S.J."/>
            <person name="Jeong D.H."/>
            <person name="Jing Y."/>
            <person name="Jocker A."/>
            <person name="Kenton S.M."/>
            <person name="Kim D.J."/>
            <person name="Klee K."/>
            <person name="Lai H."/>
            <person name="Lang C."/>
            <person name="Lin S."/>
            <person name="Macmil S.L."/>
            <person name="Magdelenat G."/>
            <person name="Matthews L."/>
            <person name="McCorrison J."/>
            <person name="Monaghan E.L."/>
            <person name="Mun J.H."/>
            <person name="Najar F.Z."/>
            <person name="Nicholson C."/>
            <person name="Noirot C."/>
            <person name="O'Bleness M."/>
            <person name="Paule C.R."/>
            <person name="Poulain J."/>
            <person name="Prion F."/>
            <person name="Qin B."/>
            <person name="Qu C."/>
            <person name="Retzel E.F."/>
            <person name="Riddle C."/>
            <person name="Sallet E."/>
            <person name="Samain S."/>
            <person name="Samson N."/>
            <person name="Sanders I."/>
            <person name="Saurat O."/>
            <person name="Scarpelli C."/>
            <person name="Schiex T."/>
            <person name="Segurens B."/>
            <person name="Severin A.J."/>
            <person name="Sherrier D.J."/>
            <person name="Shi R."/>
            <person name="Sims S."/>
            <person name="Singer S.R."/>
            <person name="Sinharoy S."/>
            <person name="Sterck L."/>
            <person name="Viollet A."/>
            <person name="Wang B.B."/>
            <person name="Wang K."/>
            <person name="Wang M."/>
            <person name="Wang X."/>
            <person name="Warfsmann J."/>
            <person name="Weissenbach J."/>
            <person name="White D.D."/>
            <person name="White J.D."/>
            <person name="Wiley G.B."/>
            <person name="Wincker P."/>
            <person name="Xing Y."/>
            <person name="Yang L."/>
            <person name="Yao Z."/>
            <person name="Ying F."/>
            <person name="Zhai J."/>
            <person name="Zhou L."/>
            <person name="Zuber A."/>
            <person name="Denarie J."/>
            <person name="Dixon R.A."/>
            <person name="May G.D."/>
            <person name="Schwartz D.C."/>
            <person name="Rogers J."/>
            <person name="Quetier F."/>
            <person name="Town C.D."/>
            <person name="Roe B.A."/>
        </authorList>
    </citation>
    <scope>NUCLEOTIDE SEQUENCE [LARGE SCALE GENOMIC DNA]</scope>
    <source>
        <strain evidence="1">A17</strain>
        <strain evidence="2 3">cv. Jemalong A17</strain>
    </source>
</reference>
<proteinExistence type="predicted"/>
<gene>
    <name evidence="1" type="ordered locus">MTR_4g103590</name>
</gene>
<evidence type="ECO:0000313" key="2">
    <source>
        <dbReference type="EnsemblPlants" id="AES91039"/>
    </source>
</evidence>
<sequence length="79" mass="9333">MEHDNQEHWSNQRQLAYTLWCFGLGSLDKDLNNLVFFRETELCSHATSKVINMAYQIEKEAVFLLHLTKRIHLDTILNV</sequence>
<keyword evidence="3" id="KW-1185">Reference proteome</keyword>
<dbReference type="EnsemblPlants" id="AES91039">
    <property type="protein sequence ID" value="AES91039"/>
    <property type="gene ID" value="MTR_4g103590"/>
</dbReference>
<dbReference type="HOGENOM" id="CLU_2609658_0_0_1"/>